<evidence type="ECO:0000256" key="2">
    <source>
        <dbReference type="ARBA" id="ARBA00022679"/>
    </source>
</evidence>
<dbReference type="SUPFAM" id="SSF55729">
    <property type="entry name" value="Acyl-CoA N-acyltransferases (Nat)"/>
    <property type="match status" value="1"/>
</dbReference>
<dbReference type="CDD" id="cd04301">
    <property type="entry name" value="NAT_SF"/>
    <property type="match status" value="1"/>
</dbReference>
<keyword evidence="3" id="KW-0012">Acyltransferase</keyword>
<protein>
    <submittedName>
        <fullName evidence="6">Thialysine N-epsilon-acetyltransferase-like</fullName>
    </submittedName>
</protein>
<feature type="domain" description="N-acetyltransferase" evidence="4">
    <location>
        <begin position="3"/>
        <end position="173"/>
    </location>
</feature>
<name>A0A6P8FY23_CLUHA</name>
<dbReference type="GO" id="GO:0006595">
    <property type="term" value="P:polyamine metabolic process"/>
    <property type="evidence" value="ECO:0007669"/>
    <property type="project" value="UniProtKB-ARBA"/>
</dbReference>
<dbReference type="PANTHER" id="PTHR10545:SF51">
    <property type="entry name" value="THIALYSINE N-EPSILON-ACETYLTRANSFERASE"/>
    <property type="match status" value="1"/>
</dbReference>
<dbReference type="AlphaFoldDB" id="A0A6P8FY23"/>
<keyword evidence="5" id="KW-1185">Reference proteome</keyword>
<evidence type="ECO:0000313" key="5">
    <source>
        <dbReference type="Proteomes" id="UP000515152"/>
    </source>
</evidence>
<dbReference type="InterPro" id="IPR000182">
    <property type="entry name" value="GNAT_dom"/>
</dbReference>
<sequence>MDFTIRAATPEDCKDISRMIIELSDYEKMADQVKISHEELKRDGFCQNPFYQCLIAEVPEEHKTKDGHVNVGYALFFYTYSTWKGKCVYMEDLYVMPEFRGKGIGKALMSSVAKVGKEQQCARLQLSVLDWNTPSMDFYIARDAQDLTKSEGWHLLRFDGAALDKLAEEAPKK</sequence>
<dbReference type="PROSITE" id="PS51186">
    <property type="entry name" value="GNAT"/>
    <property type="match status" value="1"/>
</dbReference>
<proteinExistence type="inferred from homology"/>
<dbReference type="FunFam" id="3.40.630.30:FF:000011">
    <property type="entry name" value="Diamine acetyltransferase 1"/>
    <property type="match status" value="1"/>
</dbReference>
<dbReference type="KEGG" id="char:105906629"/>
<gene>
    <name evidence="6" type="primary">LOC105906629</name>
</gene>
<dbReference type="GeneID" id="105906629"/>
<dbReference type="Gene3D" id="3.40.630.30">
    <property type="match status" value="1"/>
</dbReference>
<evidence type="ECO:0000256" key="1">
    <source>
        <dbReference type="ARBA" id="ARBA00008694"/>
    </source>
</evidence>
<dbReference type="InterPro" id="IPR051016">
    <property type="entry name" value="Diverse_Substrate_AcTransf"/>
</dbReference>
<organism evidence="5 6">
    <name type="scientific">Clupea harengus</name>
    <name type="common">Atlantic herring</name>
    <dbReference type="NCBI Taxonomy" id="7950"/>
    <lineage>
        <taxon>Eukaryota</taxon>
        <taxon>Metazoa</taxon>
        <taxon>Chordata</taxon>
        <taxon>Craniata</taxon>
        <taxon>Vertebrata</taxon>
        <taxon>Euteleostomi</taxon>
        <taxon>Actinopterygii</taxon>
        <taxon>Neopterygii</taxon>
        <taxon>Teleostei</taxon>
        <taxon>Clupei</taxon>
        <taxon>Clupeiformes</taxon>
        <taxon>Clupeoidei</taxon>
        <taxon>Clupeidae</taxon>
        <taxon>Clupea</taxon>
    </lineage>
</organism>
<dbReference type="PANTHER" id="PTHR10545">
    <property type="entry name" value="DIAMINE N-ACETYLTRANSFERASE"/>
    <property type="match status" value="1"/>
</dbReference>
<dbReference type="Pfam" id="PF00583">
    <property type="entry name" value="Acetyltransf_1"/>
    <property type="match status" value="1"/>
</dbReference>
<dbReference type="OrthoDB" id="7305308at2759"/>
<dbReference type="GO" id="GO:0008080">
    <property type="term" value="F:N-acetyltransferase activity"/>
    <property type="evidence" value="ECO:0007669"/>
    <property type="project" value="TreeGrafter"/>
</dbReference>
<accession>A0A6P8FY23</accession>
<dbReference type="Proteomes" id="UP000515152">
    <property type="component" value="Chromosome 8"/>
</dbReference>
<dbReference type="InterPro" id="IPR016181">
    <property type="entry name" value="Acyl_CoA_acyltransferase"/>
</dbReference>
<comment type="similarity">
    <text evidence="1">Belongs to the acetyltransferase family.</text>
</comment>
<evidence type="ECO:0000313" key="6">
    <source>
        <dbReference type="RefSeq" id="XP_031428386.1"/>
    </source>
</evidence>
<evidence type="ECO:0000259" key="4">
    <source>
        <dbReference type="PROSITE" id="PS51186"/>
    </source>
</evidence>
<reference evidence="6" key="1">
    <citation type="submission" date="2025-08" db="UniProtKB">
        <authorList>
            <consortium name="RefSeq"/>
        </authorList>
    </citation>
    <scope>IDENTIFICATION</scope>
</reference>
<keyword evidence="2" id="KW-0808">Transferase</keyword>
<dbReference type="RefSeq" id="XP_031428386.1">
    <property type="nucleotide sequence ID" value="XM_031572526.1"/>
</dbReference>
<evidence type="ECO:0000256" key="3">
    <source>
        <dbReference type="ARBA" id="ARBA00023315"/>
    </source>
</evidence>